<feature type="domain" description="RNase H type-1" evidence="7">
    <location>
        <begin position="238"/>
        <end position="358"/>
    </location>
</feature>
<dbReference type="CDD" id="cd06222">
    <property type="entry name" value="RNase_H_like"/>
    <property type="match status" value="1"/>
</dbReference>
<dbReference type="InterPro" id="IPR036397">
    <property type="entry name" value="RNaseH_sf"/>
</dbReference>
<evidence type="ECO:0000259" key="8">
    <source>
        <dbReference type="Pfam" id="PF17917"/>
    </source>
</evidence>
<dbReference type="InterPro" id="IPR012337">
    <property type="entry name" value="RNaseH-like_sf"/>
</dbReference>
<dbReference type="PANTHER" id="PTHR35046">
    <property type="entry name" value="ZINC KNUCKLE (CCHC-TYPE) FAMILY PROTEIN"/>
    <property type="match status" value="1"/>
</dbReference>
<organism evidence="9 10">
    <name type="scientific">Senna tora</name>
    <dbReference type="NCBI Taxonomy" id="362788"/>
    <lineage>
        <taxon>Eukaryota</taxon>
        <taxon>Viridiplantae</taxon>
        <taxon>Streptophyta</taxon>
        <taxon>Embryophyta</taxon>
        <taxon>Tracheophyta</taxon>
        <taxon>Spermatophyta</taxon>
        <taxon>Magnoliopsida</taxon>
        <taxon>eudicotyledons</taxon>
        <taxon>Gunneridae</taxon>
        <taxon>Pentapetalae</taxon>
        <taxon>rosids</taxon>
        <taxon>fabids</taxon>
        <taxon>Fabales</taxon>
        <taxon>Fabaceae</taxon>
        <taxon>Caesalpinioideae</taxon>
        <taxon>Cassia clade</taxon>
        <taxon>Senna</taxon>
    </lineage>
</organism>
<evidence type="ECO:0000256" key="4">
    <source>
        <dbReference type="ARBA" id="ARBA00022759"/>
    </source>
</evidence>
<evidence type="ECO:0000256" key="1">
    <source>
        <dbReference type="ARBA" id="ARBA00022679"/>
    </source>
</evidence>
<keyword evidence="2" id="KW-0548">Nucleotidyltransferase</keyword>
<keyword evidence="10" id="KW-1185">Reference proteome</keyword>
<sequence>MVIDSGSVTNVASTLLVDKLDLPTMKHPKPYKLQWLNDSAEAKVTKQVLISFSIGNYHTKVLCDVVPMLVGHLLLGRPWQFDSRAHHDCYKNCYSVPFNGKIIVLKPLGPREAYEDQPIAYFSEKLSGASLNYSTYDKELYALKRTLETWQHYLWSREFIIHSDHESLKFLKSQVEIEQDSGLTIGSDFQIPNEVHRVILYHTKVHDEAWRPSEEDRGTSCDNDKAWRKPMVGWIKVNTDGAVCRSSRKAGCGGIIRDNYGNWIKGFVSNLGYASVLSAEIWGINHGLVTAWNLGFRKVELESDSSQAIKMIQMLREAGFNLRLLQHKISCLLASDWEVKATHIPRNANGCADTIAKHSLASSIGFNMLDNHPSVVVSVMLRDANNSIIHDHVG</sequence>
<dbReference type="Pfam" id="PF17917">
    <property type="entry name" value="RT_RNaseH"/>
    <property type="match status" value="1"/>
</dbReference>
<reference evidence="9" key="1">
    <citation type="submission" date="2020-09" db="EMBL/GenBank/DDBJ databases">
        <title>Genome-Enabled Discovery of Anthraquinone Biosynthesis in Senna tora.</title>
        <authorList>
            <person name="Kang S.-H."/>
            <person name="Pandey R.P."/>
            <person name="Lee C.-M."/>
            <person name="Sim J.-S."/>
            <person name="Jeong J.-T."/>
            <person name="Choi B.-S."/>
            <person name="Jung M."/>
            <person name="Ginzburg D."/>
            <person name="Zhao K."/>
            <person name="Won S.Y."/>
            <person name="Oh T.-J."/>
            <person name="Yu Y."/>
            <person name="Kim N.-H."/>
            <person name="Lee O.R."/>
            <person name="Lee T.-H."/>
            <person name="Bashyal P."/>
            <person name="Kim T.-S."/>
            <person name="Lee W.-H."/>
            <person name="Kawkins C."/>
            <person name="Kim C.-K."/>
            <person name="Kim J.S."/>
            <person name="Ahn B.O."/>
            <person name="Rhee S.Y."/>
            <person name="Sohng J.K."/>
        </authorList>
    </citation>
    <scope>NUCLEOTIDE SEQUENCE</scope>
    <source>
        <tissue evidence="9">Leaf</tissue>
    </source>
</reference>
<keyword evidence="6" id="KW-0695">RNA-directed DNA polymerase</keyword>
<dbReference type="Gene3D" id="3.30.420.10">
    <property type="entry name" value="Ribonuclease H-like superfamily/Ribonuclease H"/>
    <property type="match status" value="1"/>
</dbReference>
<dbReference type="PANTHER" id="PTHR35046:SF9">
    <property type="entry name" value="RNA-DIRECTED DNA POLYMERASE"/>
    <property type="match status" value="1"/>
</dbReference>
<dbReference type="GO" id="GO:0003676">
    <property type="term" value="F:nucleic acid binding"/>
    <property type="evidence" value="ECO:0007669"/>
    <property type="project" value="InterPro"/>
</dbReference>
<dbReference type="InterPro" id="IPR043502">
    <property type="entry name" value="DNA/RNA_pol_sf"/>
</dbReference>
<dbReference type="SUPFAM" id="SSF53098">
    <property type="entry name" value="Ribonuclease H-like"/>
    <property type="match status" value="1"/>
</dbReference>
<dbReference type="InterPro" id="IPR044730">
    <property type="entry name" value="RNase_H-like_dom_plant"/>
</dbReference>
<dbReference type="Proteomes" id="UP000634136">
    <property type="component" value="Unassembled WGS sequence"/>
</dbReference>
<evidence type="ECO:0000313" key="10">
    <source>
        <dbReference type="Proteomes" id="UP000634136"/>
    </source>
</evidence>
<evidence type="ECO:0000256" key="5">
    <source>
        <dbReference type="ARBA" id="ARBA00022801"/>
    </source>
</evidence>
<keyword evidence="4" id="KW-0255">Endonuclease</keyword>
<evidence type="ECO:0000256" key="2">
    <source>
        <dbReference type="ARBA" id="ARBA00022695"/>
    </source>
</evidence>
<dbReference type="CDD" id="cd00303">
    <property type="entry name" value="retropepsin_like"/>
    <property type="match status" value="1"/>
</dbReference>
<dbReference type="GO" id="GO:0003964">
    <property type="term" value="F:RNA-directed DNA polymerase activity"/>
    <property type="evidence" value="ECO:0007669"/>
    <property type="project" value="UniProtKB-KW"/>
</dbReference>
<dbReference type="InterPro" id="IPR041373">
    <property type="entry name" value="RT_RNaseH"/>
</dbReference>
<dbReference type="GO" id="GO:0004523">
    <property type="term" value="F:RNA-DNA hybrid ribonuclease activity"/>
    <property type="evidence" value="ECO:0007669"/>
    <property type="project" value="InterPro"/>
</dbReference>
<dbReference type="SUPFAM" id="SSF56672">
    <property type="entry name" value="DNA/RNA polymerases"/>
    <property type="match status" value="1"/>
</dbReference>
<proteinExistence type="predicted"/>
<gene>
    <name evidence="9" type="ORF">G2W53_040295</name>
</gene>
<dbReference type="InterPro" id="IPR021109">
    <property type="entry name" value="Peptidase_aspartic_dom_sf"/>
</dbReference>
<keyword evidence="5" id="KW-0378">Hydrolase</keyword>
<keyword evidence="1" id="KW-0808">Transferase</keyword>
<evidence type="ECO:0000259" key="7">
    <source>
        <dbReference type="Pfam" id="PF13456"/>
    </source>
</evidence>
<dbReference type="InterPro" id="IPR002156">
    <property type="entry name" value="RNaseH_domain"/>
</dbReference>
<keyword evidence="3" id="KW-0540">Nuclease</keyword>
<accession>A0A834SQD5</accession>
<evidence type="ECO:0000256" key="6">
    <source>
        <dbReference type="ARBA" id="ARBA00022918"/>
    </source>
</evidence>
<name>A0A834SQD5_9FABA</name>
<comment type="caution">
    <text evidence="9">The sequence shown here is derived from an EMBL/GenBank/DDBJ whole genome shotgun (WGS) entry which is preliminary data.</text>
</comment>
<protein>
    <submittedName>
        <fullName evidence="9">Putative gag-pol polyprotein</fullName>
    </submittedName>
</protein>
<dbReference type="AlphaFoldDB" id="A0A834SQD5"/>
<dbReference type="Gene3D" id="2.40.70.10">
    <property type="entry name" value="Acid Proteases"/>
    <property type="match status" value="1"/>
</dbReference>
<dbReference type="EMBL" id="JAAIUW010000012">
    <property type="protein sequence ID" value="KAF7808134.1"/>
    <property type="molecule type" value="Genomic_DNA"/>
</dbReference>
<feature type="domain" description="Reverse transcriptase RNase H-like" evidence="8">
    <location>
        <begin position="115"/>
        <end position="175"/>
    </location>
</feature>
<dbReference type="Pfam" id="PF13456">
    <property type="entry name" value="RVT_3"/>
    <property type="match status" value="1"/>
</dbReference>
<evidence type="ECO:0000313" key="9">
    <source>
        <dbReference type="EMBL" id="KAF7808134.1"/>
    </source>
</evidence>
<dbReference type="OrthoDB" id="1391789at2759"/>
<evidence type="ECO:0000256" key="3">
    <source>
        <dbReference type="ARBA" id="ARBA00022722"/>
    </source>
</evidence>